<keyword evidence="3" id="KW-0238">DNA-binding</keyword>
<dbReference type="SMART" id="SM00066">
    <property type="entry name" value="GAL4"/>
    <property type="match status" value="1"/>
</dbReference>
<evidence type="ECO:0000256" key="2">
    <source>
        <dbReference type="ARBA" id="ARBA00023015"/>
    </source>
</evidence>
<keyword evidence="4" id="KW-0804">Transcription</keyword>
<reference evidence="8" key="1">
    <citation type="journal article" date="2020" name="Stud. Mycol.">
        <title>101 Dothideomycetes genomes: a test case for predicting lifestyles and emergence of pathogens.</title>
        <authorList>
            <person name="Haridas S."/>
            <person name="Albert R."/>
            <person name="Binder M."/>
            <person name="Bloem J."/>
            <person name="Labutti K."/>
            <person name="Salamov A."/>
            <person name="Andreopoulos B."/>
            <person name="Baker S."/>
            <person name="Barry K."/>
            <person name="Bills G."/>
            <person name="Bluhm B."/>
            <person name="Cannon C."/>
            <person name="Castanera R."/>
            <person name="Culley D."/>
            <person name="Daum C."/>
            <person name="Ezra D."/>
            <person name="Gonzalez J."/>
            <person name="Henrissat B."/>
            <person name="Kuo A."/>
            <person name="Liang C."/>
            <person name="Lipzen A."/>
            <person name="Lutzoni F."/>
            <person name="Magnuson J."/>
            <person name="Mondo S."/>
            <person name="Nolan M."/>
            <person name="Ohm R."/>
            <person name="Pangilinan J."/>
            <person name="Park H.-J."/>
            <person name="Ramirez L."/>
            <person name="Alfaro M."/>
            <person name="Sun H."/>
            <person name="Tritt A."/>
            <person name="Yoshinaga Y."/>
            <person name="Zwiers L.-H."/>
            <person name="Turgeon B."/>
            <person name="Goodwin S."/>
            <person name="Spatafora J."/>
            <person name="Crous P."/>
            <person name="Grigoriev I."/>
        </authorList>
    </citation>
    <scope>NUCLEOTIDE SEQUENCE</scope>
    <source>
        <strain evidence="8">CBS 125425</strain>
    </source>
</reference>
<evidence type="ECO:0000313" key="9">
    <source>
        <dbReference type="Proteomes" id="UP000799444"/>
    </source>
</evidence>
<dbReference type="PANTHER" id="PTHR31845:SF10">
    <property type="entry name" value="ZN(II)2CYS6 TRANSCRIPTION FACTOR (EUROFUNG)"/>
    <property type="match status" value="1"/>
</dbReference>
<keyword evidence="9" id="KW-1185">Reference proteome</keyword>
<dbReference type="GO" id="GO:0008270">
    <property type="term" value="F:zinc ion binding"/>
    <property type="evidence" value="ECO:0007669"/>
    <property type="project" value="InterPro"/>
</dbReference>
<sequence length="699" mass="78475">MATDDSRKRKAACQNCTKAKAKCSPFEDRDDVCYRCQRLGRECVYGEVVRRRAPKARSRVKQLEQRVENLIEMLTTNGQASSSLTPAPTSRHEGTTLPGFPAPTPDSADQSCETSNSATLSTDSATTPESHVSGIEEDWYDPISAGVIDRDYAQSLLDQFKDTFIWSFPFVVVSASAAVETLQREQPFLFLAIVTTMSHDRPLVQHRLTVEFKSQIASRIMIQARRSLDILQGLLVYTSCYHFHYRSDTQQLAIMIQLCVAMVQDLGLAKNPRERTRVIHHRVAQCGISIGGLGTAVERRTYLGVFYLNAAFSQAWRTRCTMVATKYMMKSARLLVEELQVPTDALILPLFRVSALTCHINDYFSYNDIEDAEVHGQTALELAAANFGGEVAQIKDSVPANLKDNPTLNLSFCVLDVWIHEFSLHRSLWDLKTSSFPPARIKALSRIMNAIKIYMATFTIIPRDTLYHFAFPTWAGWFYSIIVACKVIFLGEHERRGHADVEGIMESLDSMYVFPDKDSETRSHGSAKASDTATDSHEPSVWDALEIAKEMEITNSFERFLKTLRFSFAPGECEADLVEAKDKLAGRFDQDSLFIIACLQRSLLVGLRRKLNELKPKAVEPPSQASAQGEGPVSANNIGDIPRPIFAAGTIPFVASMNFNSLNFDGIELPDPLLSQQQQFSYDEWVWDMMMEDFTIPPM</sequence>
<dbReference type="SUPFAM" id="SSF57701">
    <property type="entry name" value="Zn2/Cys6 DNA-binding domain"/>
    <property type="match status" value="1"/>
</dbReference>
<feature type="compositionally biased region" description="Polar residues" evidence="6">
    <location>
        <begin position="107"/>
        <end position="130"/>
    </location>
</feature>
<dbReference type="Gene3D" id="4.10.240.10">
    <property type="entry name" value="Zn(2)-C6 fungal-type DNA-binding domain"/>
    <property type="match status" value="1"/>
</dbReference>
<dbReference type="OrthoDB" id="5226580at2759"/>
<keyword evidence="2" id="KW-0805">Transcription regulation</keyword>
<comment type="caution">
    <text evidence="8">The sequence shown here is derived from an EMBL/GenBank/DDBJ whole genome shotgun (WGS) entry which is preliminary data.</text>
</comment>
<dbReference type="CDD" id="cd12148">
    <property type="entry name" value="fungal_TF_MHR"/>
    <property type="match status" value="1"/>
</dbReference>
<name>A0A9P4QXW6_9PLEO</name>
<protein>
    <recommendedName>
        <fullName evidence="7">Zn(2)-C6 fungal-type domain-containing protein</fullName>
    </recommendedName>
</protein>
<evidence type="ECO:0000256" key="1">
    <source>
        <dbReference type="ARBA" id="ARBA00004123"/>
    </source>
</evidence>
<evidence type="ECO:0000256" key="5">
    <source>
        <dbReference type="ARBA" id="ARBA00023242"/>
    </source>
</evidence>
<dbReference type="PANTHER" id="PTHR31845">
    <property type="entry name" value="FINGER DOMAIN PROTEIN, PUTATIVE-RELATED"/>
    <property type="match status" value="1"/>
</dbReference>
<feature type="compositionally biased region" description="Polar residues" evidence="6">
    <location>
        <begin position="75"/>
        <end position="88"/>
    </location>
</feature>
<dbReference type="EMBL" id="ML996170">
    <property type="protein sequence ID" value="KAF2732906.1"/>
    <property type="molecule type" value="Genomic_DNA"/>
</dbReference>
<dbReference type="CDD" id="cd00067">
    <property type="entry name" value="GAL4"/>
    <property type="match status" value="1"/>
</dbReference>
<keyword evidence="5" id="KW-0539">Nucleus</keyword>
<dbReference type="GO" id="GO:0005634">
    <property type="term" value="C:nucleus"/>
    <property type="evidence" value="ECO:0007669"/>
    <property type="project" value="UniProtKB-SubCell"/>
</dbReference>
<gene>
    <name evidence="8" type="ORF">EJ04DRAFT_565645</name>
</gene>
<evidence type="ECO:0000259" key="7">
    <source>
        <dbReference type="PROSITE" id="PS50048"/>
    </source>
</evidence>
<feature type="region of interest" description="Disordered" evidence="6">
    <location>
        <begin position="75"/>
        <end position="132"/>
    </location>
</feature>
<dbReference type="AlphaFoldDB" id="A0A9P4QXW6"/>
<dbReference type="InterPro" id="IPR051089">
    <property type="entry name" value="prtT"/>
</dbReference>
<accession>A0A9P4QXW6</accession>
<dbReference type="Proteomes" id="UP000799444">
    <property type="component" value="Unassembled WGS sequence"/>
</dbReference>
<dbReference type="InterPro" id="IPR036864">
    <property type="entry name" value="Zn2-C6_fun-type_DNA-bd_sf"/>
</dbReference>
<comment type="subcellular location">
    <subcellularLocation>
        <location evidence="1">Nucleus</location>
    </subcellularLocation>
</comment>
<evidence type="ECO:0000256" key="4">
    <source>
        <dbReference type="ARBA" id="ARBA00023163"/>
    </source>
</evidence>
<dbReference type="GO" id="GO:0000981">
    <property type="term" value="F:DNA-binding transcription factor activity, RNA polymerase II-specific"/>
    <property type="evidence" value="ECO:0007669"/>
    <property type="project" value="InterPro"/>
</dbReference>
<dbReference type="GO" id="GO:0000976">
    <property type="term" value="F:transcription cis-regulatory region binding"/>
    <property type="evidence" value="ECO:0007669"/>
    <property type="project" value="TreeGrafter"/>
</dbReference>
<proteinExistence type="predicted"/>
<evidence type="ECO:0000256" key="6">
    <source>
        <dbReference type="SAM" id="MobiDB-lite"/>
    </source>
</evidence>
<dbReference type="InterPro" id="IPR001138">
    <property type="entry name" value="Zn2Cys6_DnaBD"/>
</dbReference>
<evidence type="ECO:0000256" key="3">
    <source>
        <dbReference type="ARBA" id="ARBA00023125"/>
    </source>
</evidence>
<feature type="domain" description="Zn(2)-C6 fungal-type" evidence="7">
    <location>
        <begin position="12"/>
        <end position="45"/>
    </location>
</feature>
<dbReference type="PROSITE" id="PS00463">
    <property type="entry name" value="ZN2_CY6_FUNGAL_1"/>
    <property type="match status" value="1"/>
</dbReference>
<dbReference type="PROSITE" id="PS50048">
    <property type="entry name" value="ZN2_CY6_FUNGAL_2"/>
    <property type="match status" value="1"/>
</dbReference>
<evidence type="ECO:0000313" key="8">
    <source>
        <dbReference type="EMBL" id="KAF2732906.1"/>
    </source>
</evidence>
<organism evidence="8 9">
    <name type="scientific">Polyplosphaeria fusca</name>
    <dbReference type="NCBI Taxonomy" id="682080"/>
    <lineage>
        <taxon>Eukaryota</taxon>
        <taxon>Fungi</taxon>
        <taxon>Dikarya</taxon>
        <taxon>Ascomycota</taxon>
        <taxon>Pezizomycotina</taxon>
        <taxon>Dothideomycetes</taxon>
        <taxon>Pleosporomycetidae</taxon>
        <taxon>Pleosporales</taxon>
        <taxon>Tetraplosphaeriaceae</taxon>
        <taxon>Polyplosphaeria</taxon>
    </lineage>
</organism>